<protein>
    <submittedName>
        <fullName evidence="1">Uncharacterized protein</fullName>
    </submittedName>
</protein>
<organism evidence="1 2">
    <name type="scientific">Natronobacterium haloterrestre</name>
    <name type="common">Halobiforma haloterrestris</name>
    <dbReference type="NCBI Taxonomy" id="148448"/>
    <lineage>
        <taxon>Archaea</taxon>
        <taxon>Methanobacteriati</taxon>
        <taxon>Methanobacteriota</taxon>
        <taxon>Stenosarchaea group</taxon>
        <taxon>Halobacteria</taxon>
        <taxon>Halobacteriales</taxon>
        <taxon>Natrialbaceae</taxon>
        <taxon>Natronobacterium</taxon>
    </lineage>
</organism>
<gene>
    <name evidence="1" type="ORF">SAMN05444422_11462</name>
</gene>
<sequence>MTTRLSSRFSSRAFRKRPKSSILGSFPEKDRKRSLELARLEFAHAFLVHGGLLQCGLNQLLEASRFGLELVDALFEGGRLLFEPPTIALEGVDPAVFALECDFDLVDALFQRLETLTNLVWQLYSRNSVGVIDIGR</sequence>
<reference evidence="2" key="1">
    <citation type="submission" date="2016-10" db="EMBL/GenBank/DDBJ databases">
        <authorList>
            <person name="Varghese N."/>
            <person name="Submissions S."/>
        </authorList>
    </citation>
    <scope>NUCLEOTIDE SEQUENCE [LARGE SCALE GENOMIC DNA]</scope>
    <source>
        <strain evidence="2">DSM 13078</strain>
    </source>
</reference>
<evidence type="ECO:0000313" key="2">
    <source>
        <dbReference type="Proteomes" id="UP000199161"/>
    </source>
</evidence>
<accession>A0A1I1L5T5</accession>
<name>A0A1I1L5T5_NATHA</name>
<evidence type="ECO:0000313" key="1">
    <source>
        <dbReference type="EMBL" id="SFC67892.1"/>
    </source>
</evidence>
<dbReference type="RefSeq" id="WP_089789748.1">
    <property type="nucleotide sequence ID" value="NZ_FOKW01000014.1"/>
</dbReference>
<proteinExistence type="predicted"/>
<dbReference type="EMBL" id="FOKW01000014">
    <property type="protein sequence ID" value="SFC67892.1"/>
    <property type="molecule type" value="Genomic_DNA"/>
</dbReference>
<dbReference type="AlphaFoldDB" id="A0A1I1L5T5"/>
<dbReference type="Proteomes" id="UP000199161">
    <property type="component" value="Unassembled WGS sequence"/>
</dbReference>
<keyword evidence="2" id="KW-1185">Reference proteome</keyword>